<evidence type="ECO:0000256" key="7">
    <source>
        <dbReference type="ARBA" id="ARBA00022842"/>
    </source>
</evidence>
<dbReference type="PANTHER" id="PTHR20941">
    <property type="entry name" value="FOLATE SYNTHESIS PROTEINS"/>
    <property type="match status" value="1"/>
</dbReference>
<dbReference type="PROSITE" id="PS50972">
    <property type="entry name" value="PTERIN_BINDING"/>
    <property type="match status" value="1"/>
</dbReference>
<dbReference type="SUPFAM" id="SSF51717">
    <property type="entry name" value="Dihydropteroate synthetase-like"/>
    <property type="match status" value="1"/>
</dbReference>
<evidence type="ECO:0000256" key="3">
    <source>
        <dbReference type="ARBA" id="ARBA00004763"/>
    </source>
</evidence>
<name>B6YQ56_AZOPC</name>
<keyword evidence="7" id="KW-0460">Magnesium</keyword>
<dbReference type="Proteomes" id="UP000000723">
    <property type="component" value="Chromosome"/>
</dbReference>
<evidence type="ECO:0000256" key="4">
    <source>
        <dbReference type="ARBA" id="ARBA00012458"/>
    </source>
</evidence>
<dbReference type="STRING" id="511995.CFPG_065"/>
<keyword evidence="6" id="KW-0479">Metal-binding</keyword>
<accession>B6YQ56</accession>
<dbReference type="AlphaFoldDB" id="B6YQ56"/>
<sequence length="273" mass="31336">MITNSKQIIDKKVMGILNVTPDSFFVKSRKQVEKEIVERVIQIVEEGAYIIDVGGYSSRPNALFVSEEEETKRLQFSLKILFRELPNAIVSIDTFRSKIVRKCTEKFRISIINDISAGELDTKMPEVVAELKVIYLIMHMRGTPQTMMKCTQYNYLLPEILSYFEKKINFLHQKGIYDIWIDPGFGFSKTTSQNYEILSQLNLFSIFNLPIVAGLSRKTMIRETIGVTTENALNGTTALNMFALTQGVNILRVHDVKEAVQTIQLYNQIQQYD</sequence>
<evidence type="ECO:0000256" key="8">
    <source>
        <dbReference type="ARBA" id="ARBA00022909"/>
    </source>
</evidence>
<dbReference type="OrthoDB" id="9811744at2"/>
<dbReference type="InterPro" id="IPR000489">
    <property type="entry name" value="Pterin-binding_dom"/>
</dbReference>
<evidence type="ECO:0000256" key="1">
    <source>
        <dbReference type="ARBA" id="ARBA00000012"/>
    </source>
</evidence>
<proteinExistence type="predicted"/>
<dbReference type="NCBIfam" id="TIGR01496">
    <property type="entry name" value="DHPS"/>
    <property type="match status" value="1"/>
</dbReference>
<dbReference type="GO" id="GO:0005829">
    <property type="term" value="C:cytosol"/>
    <property type="evidence" value="ECO:0007669"/>
    <property type="project" value="TreeGrafter"/>
</dbReference>
<dbReference type="Gene3D" id="3.20.20.20">
    <property type="entry name" value="Dihydropteroate synthase-like"/>
    <property type="match status" value="1"/>
</dbReference>
<evidence type="ECO:0000313" key="11">
    <source>
        <dbReference type="Proteomes" id="UP000000723"/>
    </source>
</evidence>
<protein>
    <recommendedName>
        <fullName evidence="4">dihydropteroate synthase</fullName>
        <ecNumber evidence="4">2.5.1.15</ecNumber>
    </recommendedName>
</protein>
<dbReference type="GO" id="GO:0004156">
    <property type="term" value="F:dihydropteroate synthase activity"/>
    <property type="evidence" value="ECO:0007669"/>
    <property type="project" value="UniProtKB-EC"/>
</dbReference>
<dbReference type="PROSITE" id="PS00793">
    <property type="entry name" value="DHPS_2"/>
    <property type="match status" value="1"/>
</dbReference>
<evidence type="ECO:0000256" key="5">
    <source>
        <dbReference type="ARBA" id="ARBA00022679"/>
    </source>
</evidence>
<dbReference type="GO" id="GO:0046872">
    <property type="term" value="F:metal ion binding"/>
    <property type="evidence" value="ECO:0007669"/>
    <property type="project" value="UniProtKB-KW"/>
</dbReference>
<dbReference type="EMBL" id="AP010656">
    <property type="protein sequence ID" value="BAG83328.1"/>
    <property type="molecule type" value="Genomic_DNA"/>
</dbReference>
<dbReference type="Pfam" id="PF00809">
    <property type="entry name" value="Pterin_bind"/>
    <property type="match status" value="1"/>
</dbReference>
<keyword evidence="8" id="KW-0289">Folate biosynthesis</keyword>
<feature type="domain" description="Pterin-binding" evidence="9">
    <location>
        <begin position="11"/>
        <end position="264"/>
    </location>
</feature>
<dbReference type="GO" id="GO:0046656">
    <property type="term" value="P:folic acid biosynthetic process"/>
    <property type="evidence" value="ECO:0007669"/>
    <property type="project" value="UniProtKB-KW"/>
</dbReference>
<organism evidence="10 11">
    <name type="scientific">Azobacteroides pseudotrichonymphae genomovar. CFP2</name>
    <dbReference type="NCBI Taxonomy" id="511995"/>
    <lineage>
        <taxon>Bacteria</taxon>
        <taxon>Pseudomonadati</taxon>
        <taxon>Bacteroidota</taxon>
        <taxon>Bacteroidia</taxon>
        <taxon>Bacteroidales</taxon>
        <taxon>Candidatus Azobacteroides</taxon>
    </lineage>
</organism>
<reference evidence="11" key="1">
    <citation type="journal article" date="2008" name="Science">
        <title>Genome of an endosymbiont coupling N2 fixation to cellulolysis within RT protist cells in termite gut.</title>
        <authorList>
            <person name="Hongoh Y."/>
            <person name="Sharma V.K."/>
            <person name="Prakash T."/>
            <person name="Noda S."/>
            <person name="Toh H."/>
            <person name="Taylor T.D."/>
            <person name="Kudo T."/>
            <person name="Sakaki Y."/>
            <person name="Toyoda A."/>
            <person name="Hattori M."/>
            <person name="Ohkuma M."/>
        </authorList>
    </citation>
    <scope>NUCLEOTIDE SEQUENCE [LARGE SCALE GENOMIC DNA]</scope>
</reference>
<dbReference type="HOGENOM" id="CLU_008023_0_2_10"/>
<dbReference type="RefSeq" id="WP_012573089.1">
    <property type="nucleotide sequence ID" value="NC_011565.1"/>
</dbReference>
<dbReference type="GO" id="GO:0046654">
    <property type="term" value="P:tetrahydrofolate biosynthetic process"/>
    <property type="evidence" value="ECO:0007669"/>
    <property type="project" value="TreeGrafter"/>
</dbReference>
<dbReference type="EC" id="2.5.1.15" evidence="4"/>
<comment type="pathway">
    <text evidence="3">Cofactor biosynthesis; tetrahydrofolate biosynthesis; 7,8-dihydrofolate from 2-amino-4-hydroxy-6-hydroxymethyl-7,8-dihydropteridine diphosphate and 4-aminobenzoate: step 1/2.</text>
</comment>
<comment type="cofactor">
    <cofactor evidence="2">
        <name>Mg(2+)</name>
        <dbReference type="ChEBI" id="CHEBI:18420"/>
    </cofactor>
</comment>
<comment type="catalytic activity">
    <reaction evidence="1">
        <text>(7,8-dihydropterin-6-yl)methyl diphosphate + 4-aminobenzoate = 7,8-dihydropteroate + diphosphate</text>
        <dbReference type="Rhea" id="RHEA:19949"/>
        <dbReference type="ChEBI" id="CHEBI:17836"/>
        <dbReference type="ChEBI" id="CHEBI:17839"/>
        <dbReference type="ChEBI" id="CHEBI:33019"/>
        <dbReference type="ChEBI" id="CHEBI:72950"/>
        <dbReference type="EC" id="2.5.1.15"/>
    </reaction>
</comment>
<dbReference type="KEGG" id="aps:CFPG_065"/>
<dbReference type="eggNOG" id="COG0294">
    <property type="taxonomic scope" value="Bacteria"/>
</dbReference>
<dbReference type="InterPro" id="IPR011005">
    <property type="entry name" value="Dihydropteroate_synth-like_sf"/>
</dbReference>
<keyword evidence="11" id="KW-1185">Reference proteome</keyword>
<dbReference type="InterPro" id="IPR045031">
    <property type="entry name" value="DHP_synth-like"/>
</dbReference>
<keyword evidence="5" id="KW-0808">Transferase</keyword>
<gene>
    <name evidence="10" type="ordered locus">CFPG_065</name>
</gene>
<evidence type="ECO:0000313" key="10">
    <source>
        <dbReference type="EMBL" id="BAG83328.1"/>
    </source>
</evidence>
<dbReference type="CDD" id="cd00739">
    <property type="entry name" value="DHPS"/>
    <property type="match status" value="1"/>
</dbReference>
<dbReference type="InterPro" id="IPR006390">
    <property type="entry name" value="DHP_synth_dom"/>
</dbReference>
<dbReference type="PANTHER" id="PTHR20941:SF1">
    <property type="entry name" value="FOLIC ACID SYNTHESIS PROTEIN FOL1"/>
    <property type="match status" value="1"/>
</dbReference>
<evidence type="ECO:0000256" key="6">
    <source>
        <dbReference type="ARBA" id="ARBA00022723"/>
    </source>
</evidence>
<evidence type="ECO:0000256" key="2">
    <source>
        <dbReference type="ARBA" id="ARBA00001946"/>
    </source>
</evidence>
<evidence type="ECO:0000259" key="9">
    <source>
        <dbReference type="PROSITE" id="PS50972"/>
    </source>
</evidence>